<gene>
    <name evidence="7" type="ORF">SAMN05444281_2139</name>
</gene>
<dbReference type="RefSeq" id="WP_229742990.1">
    <property type="nucleotide sequence ID" value="NZ_BMEN01000004.1"/>
</dbReference>
<evidence type="ECO:0000313" key="8">
    <source>
        <dbReference type="Proteomes" id="UP000184109"/>
    </source>
</evidence>
<organism evidence="7 8">
    <name type="scientific">Wenyingzhuangia marina</name>
    <dbReference type="NCBI Taxonomy" id="1195760"/>
    <lineage>
        <taxon>Bacteria</taxon>
        <taxon>Pseudomonadati</taxon>
        <taxon>Bacteroidota</taxon>
        <taxon>Flavobacteriia</taxon>
        <taxon>Flavobacteriales</taxon>
        <taxon>Flavobacteriaceae</taxon>
        <taxon>Wenyingzhuangia</taxon>
    </lineage>
</organism>
<dbReference type="InterPro" id="IPR012944">
    <property type="entry name" value="SusD_RagB_dom"/>
</dbReference>
<comment type="subcellular location">
    <subcellularLocation>
        <location evidence="1">Cell outer membrane</location>
    </subcellularLocation>
</comment>
<evidence type="ECO:0000259" key="6">
    <source>
        <dbReference type="Pfam" id="PF07980"/>
    </source>
</evidence>
<keyword evidence="4" id="KW-0472">Membrane</keyword>
<reference evidence="8" key="1">
    <citation type="submission" date="2016-11" db="EMBL/GenBank/DDBJ databases">
        <authorList>
            <person name="Varghese N."/>
            <person name="Submissions S."/>
        </authorList>
    </citation>
    <scope>NUCLEOTIDE SEQUENCE [LARGE SCALE GENOMIC DNA]</scope>
    <source>
        <strain evidence="8">DSM 100572</strain>
    </source>
</reference>
<comment type="similarity">
    <text evidence="2">Belongs to the SusD family.</text>
</comment>
<evidence type="ECO:0000256" key="2">
    <source>
        <dbReference type="ARBA" id="ARBA00006275"/>
    </source>
</evidence>
<keyword evidence="8" id="KW-1185">Reference proteome</keyword>
<sequence length="656" mass="75268">MKTIKNIIHTHKCLYKLKKAIGTIFMISAFTVLQSCEDTFLDVVPDNIATIEEAFKLRNEAERYLFTCYSFLPDNASFSRNVGMLAGNEIWIQSDAARYSSQSHFIALGLQNSGSPLVNVWENFNVGSGNLFEGIRHCNVFIREMQNEDNAPDMREAERLRWIAEVKFLKAYYHYFLMRMYGPIPVLREVIPVAAKDEELELEREPIDSTVDYLVELLDESITNLPPIIGDTENELGRITRPIAAGIKAKLLLMVASPLFNGNQDMIGFNTKDGTALFNTVYDEEKWERAAIATKEAIDLAEANGNQLYVSEDPVVQLDPIVKTKLDIRQAITERFNSEIIWGNTNSQTTELQLFSITPFSFDTNHDQARKVLSPTIASASNFYTKNGVPIEEDNTLNYDDITELRQASVDDRFNIRQGYRTSILNFDREPRFYSYLGFDGAVWYTDQASSNPTRYYIRAKSKDYAGSSDVFFKNVTGYYIKKFVNSKVSINDNGGVSFRSYSWPEMRLADLYLMYAEALNEVASTPDENPEIFQYIDAVRNRAGLEGVKTSWDNFSTNPAKYTTKDGMRKIIQKERSIEMAYEGNNFWDNLRWKTAIEEYNNPITGWNVNGDDDDSYYQVITIRQQRFVSPRDYFWPIGEFTLTQNPSLVQNPGW</sequence>
<evidence type="ECO:0000313" key="7">
    <source>
        <dbReference type="EMBL" id="SHH81519.1"/>
    </source>
</evidence>
<dbReference type="STRING" id="1195760.SAMN05444281_2139"/>
<evidence type="ECO:0000256" key="1">
    <source>
        <dbReference type="ARBA" id="ARBA00004442"/>
    </source>
</evidence>
<dbReference type="AlphaFoldDB" id="A0A1M5W1R5"/>
<dbReference type="Gene3D" id="1.25.40.390">
    <property type="match status" value="1"/>
</dbReference>
<feature type="domain" description="RagB/SusD" evidence="6">
    <location>
        <begin position="339"/>
        <end position="656"/>
    </location>
</feature>
<evidence type="ECO:0000256" key="5">
    <source>
        <dbReference type="ARBA" id="ARBA00023237"/>
    </source>
</evidence>
<keyword evidence="3" id="KW-0732">Signal</keyword>
<dbReference type="SUPFAM" id="SSF48452">
    <property type="entry name" value="TPR-like"/>
    <property type="match status" value="1"/>
</dbReference>
<dbReference type="InterPro" id="IPR011990">
    <property type="entry name" value="TPR-like_helical_dom_sf"/>
</dbReference>
<keyword evidence="5" id="KW-0998">Cell outer membrane</keyword>
<dbReference type="GO" id="GO:0009279">
    <property type="term" value="C:cell outer membrane"/>
    <property type="evidence" value="ECO:0007669"/>
    <property type="project" value="UniProtKB-SubCell"/>
</dbReference>
<proteinExistence type="inferred from homology"/>
<evidence type="ECO:0000256" key="4">
    <source>
        <dbReference type="ARBA" id="ARBA00023136"/>
    </source>
</evidence>
<evidence type="ECO:0000256" key="3">
    <source>
        <dbReference type="ARBA" id="ARBA00022729"/>
    </source>
</evidence>
<name>A0A1M5W1R5_9FLAO</name>
<dbReference type="EMBL" id="FQXQ01000004">
    <property type="protein sequence ID" value="SHH81519.1"/>
    <property type="molecule type" value="Genomic_DNA"/>
</dbReference>
<protein>
    <submittedName>
        <fullName evidence="7">Starch-binding associating with outer membrane</fullName>
    </submittedName>
</protein>
<dbReference type="Proteomes" id="UP000184109">
    <property type="component" value="Unassembled WGS sequence"/>
</dbReference>
<dbReference type="Pfam" id="PF07980">
    <property type="entry name" value="SusD_RagB"/>
    <property type="match status" value="1"/>
</dbReference>
<accession>A0A1M5W1R5</accession>